<evidence type="ECO:0000313" key="13">
    <source>
        <dbReference type="Proteomes" id="UP001526426"/>
    </source>
</evidence>
<comment type="caution">
    <text evidence="12">The sequence shown here is derived from an EMBL/GenBank/DDBJ whole genome shotgun (WGS) entry which is preliminary data.</text>
</comment>
<dbReference type="InterPro" id="IPR001633">
    <property type="entry name" value="EAL_dom"/>
</dbReference>
<feature type="transmembrane region" description="Helical" evidence="6">
    <location>
        <begin position="353"/>
        <end position="376"/>
    </location>
</feature>
<reference evidence="12 13" key="1">
    <citation type="submission" date="2021-08" db="EMBL/GenBank/DDBJ databases">
        <title>Draft genome sequence of Spirulina subsalsa with high tolerance to salinity and hype-accumulation of phycocyanin.</title>
        <authorList>
            <person name="Pei H."/>
            <person name="Jiang L."/>
        </authorList>
    </citation>
    <scope>NUCLEOTIDE SEQUENCE [LARGE SCALE GENOMIC DNA]</scope>
    <source>
        <strain evidence="12 13">FACHB-351</strain>
    </source>
</reference>
<gene>
    <name evidence="12" type="ORF">K4A83_18180</name>
</gene>
<dbReference type="Proteomes" id="UP001526426">
    <property type="component" value="Unassembled WGS sequence"/>
</dbReference>
<dbReference type="SMART" id="SM00267">
    <property type="entry name" value="GGDEF"/>
    <property type="match status" value="1"/>
</dbReference>
<sequence>MAFWQNHQLSRLFNNLPLRAVLIVPFVVQITFAVGLTGWISWRNGQQAVNDLAEQLRFEVTLRIDQKLDTLLQIPPKINHLNQNALRLGYLSTTDLEQMYRHFFTQAQEFEQAGGIFFGRPDGEFIGNALFNPNNPHQLMVAGAATEGAIRFYDVDAQGHPVRLQTVTPGFDPRQRPWYKAAMATGTTTWGEIFPYHAYTLLALPIATPIYDSEGALLGVFGNNFFLDRISEFLQGLKVGQTGQTYIIERNGNIVASSTLPQPFRVENGVTYRLNILEIEDPLLVASAELISDRHQQFSAIQEPVQLDFVYQKERYFLQVSPFEDQFGLDWLIVVMMPESDFMAQINANTRNSILLCLAALGVAMVSGWLTSRWIMRSVGQLMGASAAIAQGELSQAIEPGRLRELGILAETFNEMSQRLQASFAALQTAHNNLKESEEKFRSFAANSDSVLWIFDRFQRRFIYISPACRSLWGCDESILLDQPRQLLHRVLREDRPTLLKALRQVGQTHSFVVDYRIVHPDGTVRWIRDRAFVLDNGQEQSPWLGGIAEDITERKHFEQALTQSEAQYRLLAENMSDLVCLHTPTGEYLYVSSSVQNLLGYQPSDLMGHNHFDLIHPDDCDRIHQEALQLSDGIALPLTYRIRKQAGDYRWFETVARGVFNSKGELFQLQTTSRDVTEKMRLQRQLEYDAFHDALTGLPNRNLLMERLNFAIERIHHHDDYQFAVLFLDLDHFKVINDSLGHLAGDEVLIDVAQKLRDMMRSNDLVARLGGDEFVILMEKIHGLHEVLELVERIFERFQDPVAINYQQTLIRASIGIVVGTIRYQKAMDLIRDADTAMYRAKEKGRACYEIFDPTMHVQALARLELESNLRHAIEQNQLFMCYQPIISFKTHQLKSFEALIRWQHPQRGIISPAEFIPVAEETQLIVPMSLWLMKDVAGQIKAWQQDPAFPREITESLRVSINISVVHLQQKQFIEQVDQVLQETGVSGKHFIFEITESILIQNVEDIIQIFRCLRDRAIDITIDDFGTGYSSLSYLCDLPITSLKIDKSFVGRMIQSSQNRRVVETILSLTQQLELFSVAEGIETIEQFNLLKTLGCHYAQGYLFGRPVRSPIASQWLTHAPLPLLDSL</sequence>
<dbReference type="EMBL" id="JAIHOM010000115">
    <property type="protein sequence ID" value="MCW6038184.1"/>
    <property type="molecule type" value="Genomic_DNA"/>
</dbReference>
<comment type="subcellular location">
    <subcellularLocation>
        <location evidence="1">Cell membrane</location>
        <topology evidence="1">Multi-pass membrane protein</topology>
    </subcellularLocation>
</comment>
<dbReference type="InterPro" id="IPR035919">
    <property type="entry name" value="EAL_sf"/>
</dbReference>
<dbReference type="SUPFAM" id="SSF158472">
    <property type="entry name" value="HAMP domain-like"/>
    <property type="match status" value="1"/>
</dbReference>
<dbReference type="PROSITE" id="PS50112">
    <property type="entry name" value="PAS"/>
    <property type="match status" value="1"/>
</dbReference>
<proteinExistence type="predicted"/>
<dbReference type="Gene3D" id="3.30.70.270">
    <property type="match status" value="1"/>
</dbReference>
<protein>
    <submittedName>
        <fullName evidence="12">EAL domain-containing protein</fullName>
    </submittedName>
</protein>
<dbReference type="SMART" id="SM00052">
    <property type="entry name" value="EAL"/>
    <property type="match status" value="1"/>
</dbReference>
<evidence type="ECO:0000259" key="8">
    <source>
        <dbReference type="PROSITE" id="PS50113"/>
    </source>
</evidence>
<dbReference type="InterPro" id="IPR035965">
    <property type="entry name" value="PAS-like_dom_sf"/>
</dbReference>
<dbReference type="InterPro" id="IPR000014">
    <property type="entry name" value="PAS"/>
</dbReference>
<dbReference type="CDD" id="cd01949">
    <property type="entry name" value="GGDEF"/>
    <property type="match status" value="1"/>
</dbReference>
<dbReference type="Pfam" id="PF00990">
    <property type="entry name" value="GGDEF"/>
    <property type="match status" value="1"/>
</dbReference>
<name>A0ABT3LAQ3_9CYAN</name>
<dbReference type="PROSITE" id="PS50887">
    <property type="entry name" value="GGDEF"/>
    <property type="match status" value="1"/>
</dbReference>
<dbReference type="PROSITE" id="PS50885">
    <property type="entry name" value="HAMP"/>
    <property type="match status" value="1"/>
</dbReference>
<keyword evidence="4 6" id="KW-1133">Transmembrane helix</keyword>
<dbReference type="SUPFAM" id="SSF55785">
    <property type="entry name" value="PYP-like sensor domain (PAS domain)"/>
    <property type="match status" value="2"/>
</dbReference>
<dbReference type="CDD" id="cd00130">
    <property type="entry name" value="PAS"/>
    <property type="match status" value="2"/>
</dbReference>
<dbReference type="PROSITE" id="PS50883">
    <property type="entry name" value="EAL"/>
    <property type="match status" value="1"/>
</dbReference>
<evidence type="ECO:0000256" key="6">
    <source>
        <dbReference type="SAM" id="Phobius"/>
    </source>
</evidence>
<evidence type="ECO:0000259" key="11">
    <source>
        <dbReference type="PROSITE" id="PS50887"/>
    </source>
</evidence>
<dbReference type="RefSeq" id="WP_265266085.1">
    <property type="nucleotide sequence ID" value="NZ_JAIHOM010000115.1"/>
</dbReference>
<dbReference type="Pfam" id="PF00563">
    <property type="entry name" value="EAL"/>
    <property type="match status" value="1"/>
</dbReference>
<dbReference type="InterPro" id="IPR043128">
    <property type="entry name" value="Rev_trsase/Diguanyl_cyclase"/>
</dbReference>
<evidence type="ECO:0000256" key="2">
    <source>
        <dbReference type="ARBA" id="ARBA00022475"/>
    </source>
</evidence>
<evidence type="ECO:0000256" key="1">
    <source>
        <dbReference type="ARBA" id="ARBA00004651"/>
    </source>
</evidence>
<evidence type="ECO:0000256" key="4">
    <source>
        <dbReference type="ARBA" id="ARBA00022989"/>
    </source>
</evidence>
<dbReference type="CDD" id="cd06225">
    <property type="entry name" value="HAMP"/>
    <property type="match status" value="1"/>
</dbReference>
<dbReference type="CDD" id="cd12913">
    <property type="entry name" value="PDC1_MCP_like"/>
    <property type="match status" value="1"/>
</dbReference>
<evidence type="ECO:0000256" key="5">
    <source>
        <dbReference type="ARBA" id="ARBA00023136"/>
    </source>
</evidence>
<dbReference type="Pfam" id="PF02743">
    <property type="entry name" value="dCache_1"/>
    <property type="match status" value="1"/>
</dbReference>
<feature type="domain" description="PAC" evidence="8">
    <location>
        <begin position="637"/>
        <end position="689"/>
    </location>
</feature>
<dbReference type="SMART" id="SM00304">
    <property type="entry name" value="HAMP"/>
    <property type="match status" value="1"/>
</dbReference>
<dbReference type="InterPro" id="IPR033479">
    <property type="entry name" value="dCache_1"/>
</dbReference>
<feature type="domain" description="PAS" evidence="7">
    <location>
        <begin position="565"/>
        <end position="630"/>
    </location>
</feature>
<feature type="domain" description="PAC" evidence="8">
    <location>
        <begin position="512"/>
        <end position="564"/>
    </location>
</feature>
<dbReference type="PANTHER" id="PTHR44757:SF2">
    <property type="entry name" value="BIOFILM ARCHITECTURE MAINTENANCE PROTEIN MBAA"/>
    <property type="match status" value="1"/>
</dbReference>
<dbReference type="SMART" id="SM00086">
    <property type="entry name" value="PAC"/>
    <property type="match status" value="2"/>
</dbReference>
<dbReference type="SMART" id="SM00091">
    <property type="entry name" value="PAS"/>
    <property type="match status" value="2"/>
</dbReference>
<keyword evidence="3 6" id="KW-0812">Transmembrane</keyword>
<dbReference type="InterPro" id="IPR003660">
    <property type="entry name" value="HAMP_dom"/>
</dbReference>
<accession>A0ABT3LAQ3</accession>
<dbReference type="SUPFAM" id="SSF141868">
    <property type="entry name" value="EAL domain-like"/>
    <property type="match status" value="1"/>
</dbReference>
<dbReference type="NCBIfam" id="TIGR00254">
    <property type="entry name" value="GGDEF"/>
    <property type="match status" value="1"/>
</dbReference>
<dbReference type="Pfam" id="PF00672">
    <property type="entry name" value="HAMP"/>
    <property type="match status" value="1"/>
</dbReference>
<feature type="domain" description="GGDEF" evidence="11">
    <location>
        <begin position="722"/>
        <end position="855"/>
    </location>
</feature>
<feature type="domain" description="EAL" evidence="9">
    <location>
        <begin position="864"/>
        <end position="1124"/>
    </location>
</feature>
<feature type="domain" description="HAMP" evidence="10">
    <location>
        <begin position="373"/>
        <end position="425"/>
    </location>
</feature>
<dbReference type="NCBIfam" id="TIGR00229">
    <property type="entry name" value="sensory_box"/>
    <property type="match status" value="2"/>
</dbReference>
<dbReference type="InterPro" id="IPR000700">
    <property type="entry name" value="PAS-assoc_C"/>
</dbReference>
<evidence type="ECO:0000259" key="9">
    <source>
        <dbReference type="PROSITE" id="PS50883"/>
    </source>
</evidence>
<keyword evidence="5 6" id="KW-0472">Membrane</keyword>
<feature type="transmembrane region" description="Helical" evidence="6">
    <location>
        <begin position="20"/>
        <end position="42"/>
    </location>
</feature>
<dbReference type="InterPro" id="IPR029787">
    <property type="entry name" value="Nucleotide_cyclase"/>
</dbReference>
<dbReference type="Gene3D" id="3.20.20.450">
    <property type="entry name" value="EAL domain"/>
    <property type="match status" value="1"/>
</dbReference>
<dbReference type="PROSITE" id="PS50113">
    <property type="entry name" value="PAC"/>
    <property type="match status" value="2"/>
</dbReference>
<dbReference type="Gene3D" id="6.10.340.10">
    <property type="match status" value="1"/>
</dbReference>
<evidence type="ECO:0000313" key="12">
    <source>
        <dbReference type="EMBL" id="MCW6038184.1"/>
    </source>
</evidence>
<dbReference type="CDD" id="cd01948">
    <property type="entry name" value="EAL"/>
    <property type="match status" value="1"/>
</dbReference>
<dbReference type="InterPro" id="IPR001610">
    <property type="entry name" value="PAC"/>
</dbReference>
<dbReference type="InterPro" id="IPR000160">
    <property type="entry name" value="GGDEF_dom"/>
</dbReference>
<dbReference type="InterPro" id="IPR013655">
    <property type="entry name" value="PAS_fold_3"/>
</dbReference>
<keyword evidence="13" id="KW-1185">Reference proteome</keyword>
<organism evidence="12 13">
    <name type="scientific">Spirulina subsalsa FACHB-351</name>
    <dbReference type="NCBI Taxonomy" id="234711"/>
    <lineage>
        <taxon>Bacteria</taxon>
        <taxon>Bacillati</taxon>
        <taxon>Cyanobacteriota</taxon>
        <taxon>Cyanophyceae</taxon>
        <taxon>Spirulinales</taxon>
        <taxon>Spirulinaceae</taxon>
        <taxon>Spirulina</taxon>
    </lineage>
</organism>
<dbReference type="Gene3D" id="3.30.450.20">
    <property type="entry name" value="PAS domain"/>
    <property type="match status" value="3"/>
</dbReference>
<dbReference type="PANTHER" id="PTHR44757">
    <property type="entry name" value="DIGUANYLATE CYCLASE DGCP"/>
    <property type="match status" value="1"/>
</dbReference>
<dbReference type="Pfam" id="PF08447">
    <property type="entry name" value="PAS_3"/>
    <property type="match status" value="2"/>
</dbReference>
<evidence type="ECO:0000259" key="10">
    <source>
        <dbReference type="PROSITE" id="PS50885"/>
    </source>
</evidence>
<dbReference type="SUPFAM" id="SSF55073">
    <property type="entry name" value="Nucleotide cyclase"/>
    <property type="match status" value="1"/>
</dbReference>
<evidence type="ECO:0000259" key="7">
    <source>
        <dbReference type="PROSITE" id="PS50112"/>
    </source>
</evidence>
<dbReference type="InterPro" id="IPR052155">
    <property type="entry name" value="Biofilm_reg_signaling"/>
</dbReference>
<keyword evidence="2" id="KW-1003">Cell membrane</keyword>
<dbReference type="CDD" id="cd12912">
    <property type="entry name" value="PDC2_MCP_like"/>
    <property type="match status" value="1"/>
</dbReference>
<evidence type="ECO:0000256" key="3">
    <source>
        <dbReference type="ARBA" id="ARBA00022692"/>
    </source>
</evidence>